<sequence>MDESAKSRAAVDGAWRPAAKALVAELERRGLVAEVMGHGAVRVRNPAGEPDPDDPRGQAFAPGLRQEVVCRRLDGVSWWWVWSGPTRNSPPELEPLCPIANAAVAVERITRVLAVPFAGSPGGCR</sequence>
<dbReference type="Proteomes" id="UP001049518">
    <property type="component" value="Chromosome"/>
</dbReference>
<name>A0ABX8QRV7_9ACTN</name>
<evidence type="ECO:0000313" key="2">
    <source>
        <dbReference type="Proteomes" id="UP001049518"/>
    </source>
</evidence>
<proteinExistence type="predicted"/>
<accession>A0ABX8QRV7</accession>
<organism evidence="1 2">
    <name type="scientific">Actinomadura graeca</name>
    <dbReference type="NCBI Taxonomy" id="2750812"/>
    <lineage>
        <taxon>Bacteria</taxon>
        <taxon>Bacillati</taxon>
        <taxon>Actinomycetota</taxon>
        <taxon>Actinomycetes</taxon>
        <taxon>Streptosporangiales</taxon>
        <taxon>Thermomonosporaceae</taxon>
        <taxon>Actinomadura</taxon>
    </lineage>
</organism>
<protein>
    <submittedName>
        <fullName evidence="1">Uncharacterized protein</fullName>
    </submittedName>
</protein>
<gene>
    <name evidence="1" type="ORF">AGRA3207_001744</name>
</gene>
<evidence type="ECO:0000313" key="1">
    <source>
        <dbReference type="EMBL" id="QXJ20944.1"/>
    </source>
</evidence>
<reference evidence="1" key="1">
    <citation type="submission" date="2020-07" db="EMBL/GenBank/DDBJ databases">
        <authorList>
            <person name="Tarantini F.S."/>
            <person name="Hong K.W."/>
            <person name="Chan K.G."/>
        </authorList>
    </citation>
    <scope>NUCLEOTIDE SEQUENCE</scope>
    <source>
        <strain evidence="1">32-07</strain>
    </source>
</reference>
<dbReference type="RefSeq" id="WP_231334058.1">
    <property type="nucleotide sequence ID" value="NZ_CP059572.1"/>
</dbReference>
<dbReference type="EMBL" id="CP059572">
    <property type="protein sequence ID" value="QXJ20944.1"/>
    <property type="molecule type" value="Genomic_DNA"/>
</dbReference>
<keyword evidence="2" id="KW-1185">Reference proteome</keyword>